<dbReference type="AlphaFoldDB" id="A0A830FEM5"/>
<gene>
    <name evidence="2" type="ORF">GCM10009039_27200</name>
</gene>
<dbReference type="EMBL" id="BMPG01000003">
    <property type="protein sequence ID" value="GGL67789.1"/>
    <property type="molecule type" value="Genomic_DNA"/>
</dbReference>
<evidence type="ECO:0000313" key="3">
    <source>
        <dbReference type="Proteomes" id="UP000607197"/>
    </source>
</evidence>
<dbReference type="RefSeq" id="WP_188979800.1">
    <property type="nucleotide sequence ID" value="NZ_BMPG01000003.1"/>
</dbReference>
<reference evidence="2" key="1">
    <citation type="journal article" date="2014" name="Int. J. Syst. Evol. Microbiol.">
        <title>Complete genome sequence of Corynebacterium casei LMG S-19264T (=DSM 44701T), isolated from a smear-ripened cheese.</title>
        <authorList>
            <consortium name="US DOE Joint Genome Institute (JGI-PGF)"/>
            <person name="Walter F."/>
            <person name="Albersmeier A."/>
            <person name="Kalinowski J."/>
            <person name="Ruckert C."/>
        </authorList>
    </citation>
    <scope>NUCLEOTIDE SEQUENCE</scope>
    <source>
        <strain evidence="2">JCM 19596</strain>
    </source>
</reference>
<name>A0A830FEM5_9EURY</name>
<keyword evidence="3" id="KW-1185">Reference proteome</keyword>
<accession>A0A830FEM5</accession>
<protein>
    <submittedName>
        <fullName evidence="2">Uncharacterized protein</fullName>
    </submittedName>
</protein>
<comment type="caution">
    <text evidence="2">The sequence shown here is derived from an EMBL/GenBank/DDBJ whole genome shotgun (WGS) entry which is preliminary data.</text>
</comment>
<proteinExistence type="predicted"/>
<feature type="region of interest" description="Disordered" evidence="1">
    <location>
        <begin position="1"/>
        <end position="21"/>
    </location>
</feature>
<reference evidence="2" key="2">
    <citation type="submission" date="2020-09" db="EMBL/GenBank/DDBJ databases">
        <authorList>
            <person name="Sun Q."/>
            <person name="Ohkuma M."/>
        </authorList>
    </citation>
    <scope>NUCLEOTIDE SEQUENCE</scope>
    <source>
        <strain evidence="2">JCM 19596</strain>
    </source>
</reference>
<sequence length="346" mass="37827">MSERDGNPDESTPERGVDRGRRRFLRLAGGGALGLGGARVGYEVTGYGRVFGTNLPEQDLAPLAARRLDTHPFDLTAAGTRLRFDGDAVTLHAADGDRRTTVPVADATPDEAADAGAAYGVSSPLRALSADLDALDAGDVAFEFLDTRAFFDRLADARTRPFTVATLRGEHYRQPSATTVRAFTGRDPRDPEALVDGLADGFREHSHFDVTRYVVGLLQDYLLFDTVPLRAYDAESTAFHTLLDGSTGLYCWEYTVRAIEAFHVAPPHRQTAPVLGAIVRDDRHNHMYAALASAVRADGGLVVPMTFLDYSHSTMYDTYRLRWAFGDGVDAYDDQHRASAIHYSNA</sequence>
<evidence type="ECO:0000256" key="1">
    <source>
        <dbReference type="SAM" id="MobiDB-lite"/>
    </source>
</evidence>
<dbReference type="OrthoDB" id="234780at2157"/>
<feature type="compositionally biased region" description="Basic and acidic residues" evidence="1">
    <location>
        <begin position="1"/>
        <end position="19"/>
    </location>
</feature>
<evidence type="ECO:0000313" key="2">
    <source>
        <dbReference type="EMBL" id="GGL67789.1"/>
    </source>
</evidence>
<organism evidence="2 3">
    <name type="scientific">Halocalculus aciditolerans</name>
    <dbReference type="NCBI Taxonomy" id="1383812"/>
    <lineage>
        <taxon>Archaea</taxon>
        <taxon>Methanobacteriati</taxon>
        <taxon>Methanobacteriota</taxon>
        <taxon>Stenosarchaea group</taxon>
        <taxon>Halobacteria</taxon>
        <taxon>Halobacteriales</taxon>
        <taxon>Halobacteriaceae</taxon>
        <taxon>Halocalculus</taxon>
    </lineage>
</organism>
<dbReference type="Proteomes" id="UP000607197">
    <property type="component" value="Unassembled WGS sequence"/>
</dbReference>